<keyword evidence="1" id="KW-0677">Repeat</keyword>
<keyword evidence="4" id="KW-0472">Membrane</keyword>
<proteinExistence type="inferred from homology"/>
<evidence type="ECO:0000256" key="3">
    <source>
        <dbReference type="SAM" id="MobiDB-lite"/>
    </source>
</evidence>
<keyword evidence="6" id="KW-1185">Reference proteome</keyword>
<evidence type="ECO:0000256" key="4">
    <source>
        <dbReference type="SAM" id="Phobius"/>
    </source>
</evidence>
<keyword evidence="4" id="KW-1133">Transmembrane helix</keyword>
<dbReference type="AlphaFoldDB" id="A0A6P8L0X4"/>
<accession>A0A6P8L0X4</accession>
<feature type="region of interest" description="Disordered" evidence="3">
    <location>
        <begin position="438"/>
        <end position="482"/>
    </location>
</feature>
<gene>
    <name evidence="7" type="primary">LOC117148568</name>
</gene>
<protein>
    <submittedName>
        <fullName evidence="7">DM7 family protein GD16138</fullName>
    </submittedName>
</protein>
<evidence type="ECO:0000256" key="2">
    <source>
        <dbReference type="ARBA" id="ARBA00025725"/>
    </source>
</evidence>
<feature type="transmembrane region" description="Helical" evidence="4">
    <location>
        <begin position="100"/>
        <end position="123"/>
    </location>
</feature>
<dbReference type="RefSeq" id="XP_033171917.1">
    <property type="nucleotide sequence ID" value="XM_033316026.1"/>
</dbReference>
<dbReference type="SMART" id="SM00688">
    <property type="entry name" value="DM7"/>
    <property type="match status" value="2"/>
</dbReference>
<feature type="domain" description="DM7" evidence="5">
    <location>
        <begin position="274"/>
        <end position="374"/>
    </location>
</feature>
<evidence type="ECO:0000313" key="6">
    <source>
        <dbReference type="Proteomes" id="UP000515162"/>
    </source>
</evidence>
<feature type="compositionally biased region" description="Acidic residues" evidence="3">
    <location>
        <begin position="457"/>
        <end position="480"/>
    </location>
</feature>
<feature type="domain" description="DM7" evidence="5">
    <location>
        <begin position="80"/>
        <end position="174"/>
    </location>
</feature>
<dbReference type="InterPro" id="IPR006610">
    <property type="entry name" value="DM7"/>
</dbReference>
<organism evidence="6 7">
    <name type="scientific">Drosophila mauritiana</name>
    <name type="common">Fruit fly</name>
    <dbReference type="NCBI Taxonomy" id="7226"/>
    <lineage>
        <taxon>Eukaryota</taxon>
        <taxon>Metazoa</taxon>
        <taxon>Ecdysozoa</taxon>
        <taxon>Arthropoda</taxon>
        <taxon>Hexapoda</taxon>
        <taxon>Insecta</taxon>
        <taxon>Pterygota</taxon>
        <taxon>Neoptera</taxon>
        <taxon>Endopterygota</taxon>
        <taxon>Diptera</taxon>
        <taxon>Brachycera</taxon>
        <taxon>Muscomorpha</taxon>
        <taxon>Ephydroidea</taxon>
        <taxon>Drosophilidae</taxon>
        <taxon>Drosophila</taxon>
        <taxon>Sophophora</taxon>
    </lineage>
</organism>
<name>A0A6P8L0X4_DROMA</name>
<sequence>MPKRAKKRGKPMAKISQVYPASRDEEQVTDFKKTDYLPYLFNLVMPKQFYKSPNRIVMARLYPDVQKHDEQAAEYFEGFQTPCFDLPTNLFPEKTPIDKIVFMPTVMLPMGFVAGGVFGPGVLPRRCYPVDLISPDHKGPMPPLFVGLRDMNVSLPSMINTFLDTYESSDGQEPHVYEMHATNHHYENDLAPEELILRPDFTLSVAYTLPPSMLLPSPYPYPSVPAQDNIYTPDLSKVLMLMPHQINITVAILSTVNHPHDPSVAFATMGDDEECPKFELPRDVFPICGGVNRPIFLPKRFMPKGFDACCVFKPGSLSELWYIKRIGRFGTPQEQYNCFITPPLFVGKYTRGAESINMVEEISEHFDQKARESDKSLARLRIEALRLNSRNDTTKGFLVMESNKPTTPAGAYSVESYEEASEDGCIAKVTQVCATKSTDTRDDGINTADYQSQLPELEPDSEPEPESEPEPQPEDEGEDEGDKKCLSCFEIDSDFDLMFHAIAEMKVAELNMLGEEDPVPGVDTSVALDQLHEVFETSDEIRSNIDDLMMDHVCRMERDIMLALRQPIRKCCGCAKHS</sequence>
<evidence type="ECO:0000259" key="5">
    <source>
        <dbReference type="SMART" id="SM00688"/>
    </source>
</evidence>
<dbReference type="GeneID" id="117148568"/>
<keyword evidence="4" id="KW-0812">Transmembrane</keyword>
<comment type="similarity">
    <text evidence="2">Belongs to the DM7 family.</text>
</comment>
<reference evidence="7" key="1">
    <citation type="submission" date="2025-08" db="UniProtKB">
        <authorList>
            <consortium name="RefSeq"/>
        </authorList>
    </citation>
    <scope>IDENTIFICATION</scope>
    <source>
        <strain evidence="7">Mau12</strain>
        <tissue evidence="7">Whole Body</tissue>
    </source>
</reference>
<evidence type="ECO:0000256" key="1">
    <source>
        <dbReference type="ARBA" id="ARBA00022737"/>
    </source>
</evidence>
<dbReference type="Proteomes" id="UP000515162">
    <property type="component" value="Chromosome X"/>
</dbReference>
<evidence type="ECO:0000313" key="7">
    <source>
        <dbReference type="RefSeq" id="XP_033171917.1"/>
    </source>
</evidence>